<protein>
    <submittedName>
        <fullName evidence="2">Uncharacterized protein</fullName>
    </submittedName>
</protein>
<feature type="transmembrane region" description="Helical" evidence="1">
    <location>
        <begin position="172"/>
        <end position="189"/>
    </location>
</feature>
<gene>
    <name evidence="2" type="ORF">G7067_02030</name>
</gene>
<organism evidence="2 3">
    <name type="scientific">Leucobacter insecticola</name>
    <dbReference type="NCBI Taxonomy" id="2714934"/>
    <lineage>
        <taxon>Bacteria</taxon>
        <taxon>Bacillati</taxon>
        <taxon>Actinomycetota</taxon>
        <taxon>Actinomycetes</taxon>
        <taxon>Micrococcales</taxon>
        <taxon>Microbacteriaceae</taxon>
        <taxon>Leucobacter</taxon>
    </lineage>
</organism>
<accession>A0A6G8FHF1</accession>
<evidence type="ECO:0000256" key="1">
    <source>
        <dbReference type="SAM" id="Phobius"/>
    </source>
</evidence>
<dbReference type="EMBL" id="CP049934">
    <property type="protein sequence ID" value="QIM15462.1"/>
    <property type="molecule type" value="Genomic_DNA"/>
</dbReference>
<sequence length="195" mass="20924">MYIVTYRSFDPPGALPPEFARIESCSAHQRGDDVVVVRERRPDGSVKVWLIHPDTRAAALREAALWGGGAGVLMGGLIWGGSVGKPLVAVVAAAAGRVATGREVWFGPLAVDATECGAAMILRQSRLANTNNQGLGIARRLRIPARLRSVNGCLAQRPWSSNRMKHGCALRFAGRLPVSVFMVVVSAMYPDLLPK</sequence>
<keyword evidence="1" id="KW-0472">Membrane</keyword>
<evidence type="ECO:0000313" key="3">
    <source>
        <dbReference type="Proteomes" id="UP000501387"/>
    </source>
</evidence>
<dbReference type="Proteomes" id="UP000501387">
    <property type="component" value="Chromosome"/>
</dbReference>
<keyword evidence="3" id="KW-1185">Reference proteome</keyword>
<reference evidence="2 3" key="1">
    <citation type="submission" date="2020-03" db="EMBL/GenBank/DDBJ databases">
        <title>Leucobacter sp. nov., isolated from beetles.</title>
        <authorList>
            <person name="Hyun D.-W."/>
            <person name="Bae J.-W."/>
        </authorList>
    </citation>
    <scope>NUCLEOTIDE SEQUENCE [LARGE SCALE GENOMIC DNA]</scope>
    <source>
        <strain evidence="2 3">HDW9B</strain>
    </source>
</reference>
<keyword evidence="1" id="KW-1133">Transmembrane helix</keyword>
<evidence type="ECO:0000313" key="2">
    <source>
        <dbReference type="EMBL" id="QIM15462.1"/>
    </source>
</evidence>
<dbReference type="AlphaFoldDB" id="A0A6G8FHF1"/>
<dbReference type="KEGG" id="lins:G7067_02030"/>
<name>A0A6G8FHF1_9MICO</name>
<dbReference type="RefSeq" id="WP_166321571.1">
    <property type="nucleotide sequence ID" value="NZ_CP049934.1"/>
</dbReference>
<keyword evidence="1" id="KW-0812">Transmembrane</keyword>
<proteinExistence type="predicted"/>